<dbReference type="Proteomes" id="UP000011988">
    <property type="component" value="Unassembled WGS sequence"/>
</dbReference>
<keyword evidence="1" id="KW-1133">Transmembrane helix</keyword>
<evidence type="ECO:0000313" key="3">
    <source>
        <dbReference type="Proteomes" id="UP000011988"/>
    </source>
</evidence>
<feature type="transmembrane region" description="Helical" evidence="1">
    <location>
        <begin position="17"/>
        <end position="34"/>
    </location>
</feature>
<dbReference type="PATRIC" id="fig|1218565.3.peg.4012"/>
<organism evidence="2 3">
    <name type="scientific">Leptospira alstonii serovar Sichuan str. 79601</name>
    <dbReference type="NCBI Taxonomy" id="1218565"/>
    <lineage>
        <taxon>Bacteria</taxon>
        <taxon>Pseudomonadati</taxon>
        <taxon>Spirochaetota</taxon>
        <taxon>Spirochaetia</taxon>
        <taxon>Leptospirales</taxon>
        <taxon>Leptospiraceae</taxon>
        <taxon>Leptospira</taxon>
    </lineage>
</organism>
<evidence type="ECO:0000256" key="1">
    <source>
        <dbReference type="SAM" id="Phobius"/>
    </source>
</evidence>
<name>M6CRI7_9LEPT</name>
<reference evidence="2 3" key="1">
    <citation type="submission" date="2013-01" db="EMBL/GenBank/DDBJ databases">
        <authorList>
            <person name="Harkins D.M."/>
            <person name="Durkin A.S."/>
            <person name="Brinkac L.M."/>
            <person name="Haft D.H."/>
            <person name="Selengut J.D."/>
            <person name="Sanka R."/>
            <person name="DePew J."/>
            <person name="Purushe J."/>
            <person name="Galloway R.L."/>
            <person name="Vinetz J.M."/>
            <person name="Sutton G.G."/>
            <person name="Nierman W.C."/>
            <person name="Fouts D.E."/>
        </authorList>
    </citation>
    <scope>NUCLEOTIDE SEQUENCE [LARGE SCALE GENOMIC DNA]</scope>
    <source>
        <strain evidence="2 3">79601</strain>
    </source>
</reference>
<evidence type="ECO:0008006" key="4">
    <source>
        <dbReference type="Google" id="ProtNLM"/>
    </source>
</evidence>
<protein>
    <recommendedName>
        <fullName evidence="4">Lipoprotein</fullName>
    </recommendedName>
</protein>
<evidence type="ECO:0000313" key="2">
    <source>
        <dbReference type="EMBL" id="EMJ91468.1"/>
    </source>
</evidence>
<comment type="caution">
    <text evidence="2">The sequence shown here is derived from an EMBL/GenBank/DDBJ whole genome shotgun (WGS) entry which is preliminary data.</text>
</comment>
<dbReference type="AlphaFoldDB" id="M6CRI7"/>
<sequence>MLARIHSTLFRIEKFKTYIYLWFLYSLLIVACIIKNF</sequence>
<dbReference type="PROSITE" id="PS51257">
    <property type="entry name" value="PROKAR_LIPOPROTEIN"/>
    <property type="match status" value="1"/>
</dbReference>
<gene>
    <name evidence="2" type="ORF">LEP1GSC194_0654</name>
</gene>
<keyword evidence="1" id="KW-0812">Transmembrane</keyword>
<dbReference type="EMBL" id="ANIK01000104">
    <property type="protein sequence ID" value="EMJ91468.1"/>
    <property type="molecule type" value="Genomic_DNA"/>
</dbReference>
<accession>M6CRI7</accession>
<keyword evidence="1" id="KW-0472">Membrane</keyword>
<proteinExistence type="predicted"/>